<comment type="similarity">
    <text evidence="1 7">Belongs to the 4-hydroxy-2-oxovalerate aldolase family.</text>
</comment>
<name>A0AAU8PWS7_DESK7</name>
<dbReference type="PROSITE" id="PS50991">
    <property type="entry name" value="PYR_CT"/>
    <property type="match status" value="1"/>
</dbReference>
<sequence>MWKAVPKIRIMDTTLRDGMHAMAHQFTPEQMAMVAAALDEAGVDVIEVSHGDGLAGYSFQYGFAAATDEEYLHAVAPVLKRAKLAALVLPGIGTCKDMQMAVKAGVKVFRIATHVTEADISEEHMGLAKEMGAEVVGFLMMSHTVDKEKIAEQARLMESYGADVVYVVDSAGAMTPPEVKEKVGYVRSCLKIPVGFHAHNNLGLAIGNTLAAVEAGATVVDGTLRGLGAGAGNAPTEVLTAALKKVGCEVDVDLYKIMDAATVLEPMMRRPQVIDNASIMLGYAGVYSSFLLHTYRAAEKFGLDPRDILMELGRRKIVGGQEDYIIDVAYEMAQNNQVVAGW</sequence>
<evidence type="ECO:0000256" key="2">
    <source>
        <dbReference type="ARBA" id="ARBA00022723"/>
    </source>
</evidence>
<dbReference type="InterPro" id="IPR035685">
    <property type="entry name" value="DRE_TIM_HOA"/>
</dbReference>
<feature type="binding site" evidence="7">
    <location>
        <position position="199"/>
    </location>
    <ligand>
        <name>Mn(2+)</name>
        <dbReference type="ChEBI" id="CHEBI:29035"/>
    </ligand>
</feature>
<evidence type="ECO:0000256" key="4">
    <source>
        <dbReference type="ARBA" id="ARBA00023211"/>
    </source>
</evidence>
<dbReference type="Proteomes" id="UP000009229">
    <property type="component" value="Chromosome"/>
</dbReference>
<dbReference type="InterPro" id="IPR000891">
    <property type="entry name" value="PYR_CT"/>
</dbReference>
<dbReference type="GO" id="GO:0003852">
    <property type="term" value="F:2-isopropylmalate synthase activity"/>
    <property type="evidence" value="ECO:0007669"/>
    <property type="project" value="TreeGrafter"/>
</dbReference>
<dbReference type="RefSeq" id="WP_013821743.1">
    <property type="nucleotide sequence ID" value="NC_015573.1"/>
</dbReference>
<proteinExistence type="inferred from homology"/>
<keyword evidence="3 7" id="KW-0058">Aromatic hydrocarbons catabolism</keyword>
<dbReference type="PANTHER" id="PTHR10277:SF9">
    <property type="entry name" value="2-ISOPROPYLMALATE SYNTHASE 1, CHLOROPLASTIC-RELATED"/>
    <property type="match status" value="1"/>
</dbReference>
<feature type="binding site" evidence="7">
    <location>
        <begin position="16"/>
        <end position="17"/>
    </location>
    <ligand>
        <name>substrate</name>
    </ligand>
</feature>
<comment type="catalytic activity">
    <reaction evidence="6">
        <text>(S)-4-hydroxy-2-oxohexanoate = propanal + pyruvate</text>
        <dbReference type="Rhea" id="RHEA:36003"/>
        <dbReference type="ChEBI" id="CHEBI:15361"/>
        <dbReference type="ChEBI" id="CHEBI:17153"/>
        <dbReference type="ChEBI" id="CHEBI:73142"/>
        <dbReference type="EC" id="4.1.3.43"/>
    </reaction>
    <physiologicalReaction direction="left-to-right" evidence="6">
        <dbReference type="Rhea" id="RHEA:36004"/>
    </physiologicalReaction>
</comment>
<protein>
    <recommendedName>
        <fullName evidence="7 8">4-hydroxy-2-oxovalerate aldolase</fullName>
        <shortName evidence="7">HOA</shortName>
        <ecNumber evidence="7 8">4.1.3.39</ecNumber>
    </recommendedName>
    <alternativeName>
        <fullName evidence="7">4-hydroxy-2-keto-pentanoic acid aldolase</fullName>
    </alternativeName>
    <alternativeName>
        <fullName evidence="7">4-hydroxy-2-oxopentanoate aldolase</fullName>
    </alternativeName>
</protein>
<dbReference type="NCBIfam" id="NF006049">
    <property type="entry name" value="PRK08195.1"/>
    <property type="match status" value="1"/>
</dbReference>
<dbReference type="InterPro" id="IPR050073">
    <property type="entry name" value="2-IPM_HCS-like"/>
</dbReference>
<feature type="domain" description="Pyruvate carboxyltransferase" evidence="9">
    <location>
        <begin position="8"/>
        <end position="258"/>
    </location>
</feature>
<evidence type="ECO:0000256" key="1">
    <source>
        <dbReference type="ARBA" id="ARBA00008944"/>
    </source>
</evidence>
<feature type="active site" description="Proton acceptor" evidence="7">
    <location>
        <position position="20"/>
    </location>
</feature>
<evidence type="ECO:0000256" key="5">
    <source>
        <dbReference type="ARBA" id="ARBA00023239"/>
    </source>
</evidence>
<organism evidence="10 11">
    <name type="scientific">Desulfofundulus kuznetsovii (strain DSM 6115 / VKM B-1805 / 17)</name>
    <name type="common">Desulfotomaculum kuznetsovii</name>
    <dbReference type="NCBI Taxonomy" id="760568"/>
    <lineage>
        <taxon>Bacteria</taxon>
        <taxon>Bacillati</taxon>
        <taxon>Bacillota</taxon>
        <taxon>Clostridia</taxon>
        <taxon>Eubacteriales</taxon>
        <taxon>Peptococcaceae</taxon>
        <taxon>Desulfofundulus</taxon>
    </lineage>
</organism>
<feature type="binding site" evidence="7">
    <location>
        <position position="170"/>
    </location>
    <ligand>
        <name>substrate</name>
    </ligand>
</feature>
<comment type="catalytic activity">
    <reaction evidence="7">
        <text>(S)-4-hydroxy-2-oxopentanoate = acetaldehyde + pyruvate</text>
        <dbReference type="Rhea" id="RHEA:22624"/>
        <dbReference type="ChEBI" id="CHEBI:15343"/>
        <dbReference type="ChEBI" id="CHEBI:15361"/>
        <dbReference type="ChEBI" id="CHEBI:73143"/>
        <dbReference type="EC" id="4.1.3.39"/>
    </reaction>
</comment>
<feature type="binding site" evidence="7">
    <location>
        <position position="17"/>
    </location>
    <ligand>
        <name>Mn(2+)</name>
        <dbReference type="ChEBI" id="CHEBI:29035"/>
    </ligand>
</feature>
<dbReference type="InterPro" id="IPR017629">
    <property type="entry name" value="4OH_2_O-val_aldolase"/>
</dbReference>
<dbReference type="InterPro" id="IPR012425">
    <property type="entry name" value="DmpG_comm"/>
</dbReference>
<dbReference type="Gene3D" id="3.20.20.70">
    <property type="entry name" value="Aldolase class I"/>
    <property type="match status" value="1"/>
</dbReference>
<accession>A0AAU8PWS7</accession>
<dbReference type="SUPFAM" id="SSF51569">
    <property type="entry name" value="Aldolase"/>
    <property type="match status" value="1"/>
</dbReference>
<evidence type="ECO:0000313" key="10">
    <source>
        <dbReference type="EMBL" id="AEG14228.1"/>
    </source>
</evidence>
<dbReference type="HAMAP" id="MF_01656">
    <property type="entry name" value="HOA"/>
    <property type="match status" value="1"/>
</dbReference>
<evidence type="ECO:0000256" key="7">
    <source>
        <dbReference type="HAMAP-Rule" id="MF_01656"/>
    </source>
</evidence>
<feature type="binding site" evidence="7">
    <location>
        <position position="197"/>
    </location>
    <ligand>
        <name>substrate</name>
    </ligand>
</feature>
<reference evidence="11" key="1">
    <citation type="submission" date="2011-05" db="EMBL/GenBank/DDBJ databases">
        <title>Complete sequence of Desulfotomaculum kuznetsovii DSM 6115.</title>
        <authorList>
            <person name="Lucas S."/>
            <person name="Han J."/>
            <person name="Lapidus A."/>
            <person name="Cheng J.-F."/>
            <person name="Goodwin L."/>
            <person name="Pitluck S."/>
            <person name="Peters L."/>
            <person name="Mikhailova N."/>
            <person name="Lu M."/>
            <person name="Saunders E."/>
            <person name="Han C."/>
            <person name="Tapia R."/>
            <person name="Land M."/>
            <person name="Hauser L."/>
            <person name="Kyrpides N."/>
            <person name="Ivanova N."/>
            <person name="Pagani I."/>
            <person name="Nazina T."/>
            <person name="Ivanova A."/>
            <person name="Parshina S."/>
            <person name="Kuever J."/>
            <person name="Muyzer G."/>
            <person name="Plugge C."/>
            <person name="Stams A."/>
            <person name="Woyke T."/>
        </authorList>
    </citation>
    <scope>NUCLEOTIDE SEQUENCE [LARGE SCALE GENOMIC DNA]</scope>
    <source>
        <strain evidence="11">DSM 6115 / VKM B-1805 / 17</strain>
    </source>
</reference>
<dbReference type="Gene3D" id="1.10.8.60">
    <property type="match status" value="1"/>
</dbReference>
<dbReference type="InterPro" id="IPR013785">
    <property type="entry name" value="Aldolase_TIM"/>
</dbReference>
<dbReference type="GO" id="GO:0030145">
    <property type="term" value="F:manganese ion binding"/>
    <property type="evidence" value="ECO:0007669"/>
    <property type="project" value="UniProtKB-UniRule"/>
</dbReference>
<dbReference type="Pfam" id="PF07836">
    <property type="entry name" value="DmpG_comm"/>
    <property type="match status" value="1"/>
</dbReference>
<evidence type="ECO:0000313" key="11">
    <source>
        <dbReference type="Proteomes" id="UP000009229"/>
    </source>
</evidence>
<dbReference type="GO" id="GO:0008701">
    <property type="term" value="F:4-hydroxy-2-oxovalerate aldolase activity"/>
    <property type="evidence" value="ECO:0007669"/>
    <property type="project" value="UniProtKB-UniRule"/>
</dbReference>
<dbReference type="PANTHER" id="PTHR10277">
    <property type="entry name" value="HOMOCITRATE SYNTHASE-RELATED"/>
    <property type="match status" value="1"/>
</dbReference>
<feature type="binding site" evidence="7">
    <location>
        <position position="287"/>
    </location>
    <ligand>
        <name>substrate</name>
    </ligand>
</feature>
<evidence type="ECO:0000256" key="3">
    <source>
        <dbReference type="ARBA" id="ARBA00022797"/>
    </source>
</evidence>
<keyword evidence="4 7" id="KW-0464">Manganese</keyword>
<dbReference type="Pfam" id="PF00682">
    <property type="entry name" value="HMGL-like"/>
    <property type="match status" value="1"/>
</dbReference>
<feature type="binding site" evidence="7">
    <location>
        <position position="197"/>
    </location>
    <ligand>
        <name>Mn(2+)</name>
        <dbReference type="ChEBI" id="CHEBI:29035"/>
    </ligand>
</feature>
<dbReference type="EC" id="4.1.3.39" evidence="7 8"/>
<keyword evidence="5 7" id="KW-0456">Lyase</keyword>
<feature type="site" description="Transition state stabilizer" evidence="7">
    <location>
        <position position="16"/>
    </location>
</feature>
<dbReference type="NCBIfam" id="TIGR03217">
    <property type="entry name" value="4OH_2_O_val_ald"/>
    <property type="match status" value="1"/>
</dbReference>
<evidence type="ECO:0000256" key="8">
    <source>
        <dbReference type="NCBIfam" id="TIGR03217"/>
    </source>
</evidence>
<dbReference type="SUPFAM" id="SSF89000">
    <property type="entry name" value="post-HMGL domain-like"/>
    <property type="match status" value="1"/>
</dbReference>
<dbReference type="AlphaFoldDB" id="A0AAU8PWS7"/>
<evidence type="ECO:0000256" key="6">
    <source>
        <dbReference type="ARBA" id="ARBA00023518"/>
    </source>
</evidence>
<dbReference type="EMBL" id="CP002770">
    <property type="protein sequence ID" value="AEG14228.1"/>
    <property type="molecule type" value="Genomic_DNA"/>
</dbReference>
<keyword evidence="11" id="KW-1185">Reference proteome</keyword>
<evidence type="ECO:0000259" key="9">
    <source>
        <dbReference type="PROSITE" id="PS50991"/>
    </source>
</evidence>
<dbReference type="GO" id="GO:0009098">
    <property type="term" value="P:L-leucine biosynthetic process"/>
    <property type="evidence" value="ECO:0007669"/>
    <property type="project" value="TreeGrafter"/>
</dbReference>
<gene>
    <name evidence="10" type="ordered locus">Desku_0617</name>
</gene>
<dbReference type="CDD" id="cd07943">
    <property type="entry name" value="DRE_TIM_HOA"/>
    <property type="match status" value="1"/>
</dbReference>
<keyword evidence="2 7" id="KW-0479">Metal-binding</keyword>
<dbReference type="KEGG" id="dku:Desku_0617"/>